<evidence type="ECO:0000313" key="4">
    <source>
        <dbReference type="EMBL" id="GAA3204181.1"/>
    </source>
</evidence>
<dbReference type="EMBL" id="BAAAUV010000004">
    <property type="protein sequence ID" value="GAA3204181.1"/>
    <property type="molecule type" value="Genomic_DNA"/>
</dbReference>
<dbReference type="Proteomes" id="UP001501237">
    <property type="component" value="Unassembled WGS sequence"/>
</dbReference>
<feature type="domain" description="Mammalian cell entry C-terminal" evidence="3">
    <location>
        <begin position="134"/>
        <end position="280"/>
    </location>
</feature>
<protein>
    <submittedName>
        <fullName evidence="4">MCE family protein</fullName>
    </submittedName>
</protein>
<dbReference type="NCBIfam" id="TIGR00996">
    <property type="entry name" value="Mtu_fam_mce"/>
    <property type="match status" value="1"/>
</dbReference>
<dbReference type="RefSeq" id="WP_344824775.1">
    <property type="nucleotide sequence ID" value="NZ_BAAAUV010000004.1"/>
</dbReference>
<comment type="caution">
    <text evidence="4">The sequence shown here is derived from an EMBL/GenBank/DDBJ whole genome shotgun (WGS) entry which is preliminary data.</text>
</comment>
<dbReference type="Pfam" id="PF02470">
    <property type="entry name" value="MlaD"/>
    <property type="match status" value="1"/>
</dbReference>
<keyword evidence="5" id="KW-1185">Reference proteome</keyword>
<dbReference type="InterPro" id="IPR003399">
    <property type="entry name" value="Mce/MlaD"/>
</dbReference>
<accession>A0ABP6Q637</accession>
<dbReference type="PANTHER" id="PTHR33371">
    <property type="entry name" value="INTERMEMBRANE PHOSPHOLIPID TRANSPORT SYSTEM BINDING PROTEIN MLAD-RELATED"/>
    <property type="match status" value="1"/>
</dbReference>
<feature type="transmembrane region" description="Helical" evidence="1">
    <location>
        <begin position="15"/>
        <end position="36"/>
    </location>
</feature>
<proteinExistence type="predicted"/>
<evidence type="ECO:0000313" key="5">
    <source>
        <dbReference type="Proteomes" id="UP001501237"/>
    </source>
</evidence>
<keyword evidence="1" id="KW-1133">Transmembrane helix</keyword>
<organism evidence="4 5">
    <name type="scientific">Actinocorallia longicatena</name>
    <dbReference type="NCBI Taxonomy" id="111803"/>
    <lineage>
        <taxon>Bacteria</taxon>
        <taxon>Bacillati</taxon>
        <taxon>Actinomycetota</taxon>
        <taxon>Actinomycetes</taxon>
        <taxon>Streptosporangiales</taxon>
        <taxon>Thermomonosporaceae</taxon>
        <taxon>Actinocorallia</taxon>
    </lineage>
</organism>
<dbReference type="InterPro" id="IPR024516">
    <property type="entry name" value="Mce_C"/>
</dbReference>
<evidence type="ECO:0000256" key="1">
    <source>
        <dbReference type="SAM" id="Phobius"/>
    </source>
</evidence>
<dbReference type="PANTHER" id="PTHR33371:SF4">
    <property type="entry name" value="INTERMEMBRANE PHOSPHOLIPID TRANSPORT SYSTEM BINDING PROTEIN MLAD"/>
    <property type="match status" value="1"/>
</dbReference>
<sequence>MKAWLRRSFRDRDPASVALVVIPLVAVLLIGTYIYGGLGLGKGGYTVQGVFSATGGLRKGSEVQLAGVKVGNVTAVAPDFGNGNVVITWRVDSGIKLGSGTRADIRLSNLLGGQYVKLSGPVTAPYLKSLPEARRRIPLDRTSVPYTLNNALGNASDLVGGLDTESMDKLLDEATKVKLPTQKELASMLADLDKVSTMLNDSFPQVAAIIANSEKLTGTLASKDQQLAQLLDYGGTLLKQLARRRDDLAGALGDGSRVVKSLDDALSRHQGQLNTILNDFHLASLTLSGGNLPSLNVAMAWFGPAFYALSTSGSREGRWLEAGFVGFGPIQPGVVGPQPNFTPDNYPLVPTGPNS</sequence>
<reference evidence="5" key="1">
    <citation type="journal article" date="2019" name="Int. J. Syst. Evol. Microbiol.">
        <title>The Global Catalogue of Microorganisms (GCM) 10K type strain sequencing project: providing services to taxonomists for standard genome sequencing and annotation.</title>
        <authorList>
            <consortium name="The Broad Institute Genomics Platform"/>
            <consortium name="The Broad Institute Genome Sequencing Center for Infectious Disease"/>
            <person name="Wu L."/>
            <person name="Ma J."/>
        </authorList>
    </citation>
    <scope>NUCLEOTIDE SEQUENCE [LARGE SCALE GENOMIC DNA]</scope>
    <source>
        <strain evidence="5">JCM 9377</strain>
    </source>
</reference>
<gene>
    <name evidence="4" type="ORF">GCM10010468_18610</name>
</gene>
<name>A0ABP6Q637_9ACTN</name>
<dbReference type="InterPro" id="IPR052336">
    <property type="entry name" value="MlaD_Phospholipid_Transporter"/>
</dbReference>
<evidence type="ECO:0000259" key="2">
    <source>
        <dbReference type="Pfam" id="PF02470"/>
    </source>
</evidence>
<keyword evidence="1" id="KW-0812">Transmembrane</keyword>
<dbReference type="Pfam" id="PF11887">
    <property type="entry name" value="Mce4_CUP1"/>
    <property type="match status" value="1"/>
</dbReference>
<dbReference type="InterPro" id="IPR005693">
    <property type="entry name" value="Mce"/>
</dbReference>
<feature type="domain" description="Mce/MlaD" evidence="2">
    <location>
        <begin position="44"/>
        <end position="119"/>
    </location>
</feature>
<keyword evidence="1" id="KW-0472">Membrane</keyword>
<evidence type="ECO:0000259" key="3">
    <source>
        <dbReference type="Pfam" id="PF11887"/>
    </source>
</evidence>